<evidence type="ECO:0000313" key="1">
    <source>
        <dbReference type="EMBL" id="MBJ6123482.1"/>
    </source>
</evidence>
<sequence>MLINELTDLQAYHERRCQQEMRWLLGYCSEQAANAHRQLLDFHRMMLLDLIHSD</sequence>
<reference evidence="2" key="1">
    <citation type="submission" date="2020-12" db="EMBL/GenBank/DDBJ databases">
        <title>Hymenobacter sp.</title>
        <authorList>
            <person name="Kim M.K."/>
        </authorList>
    </citation>
    <scope>NUCLEOTIDE SEQUENCE [LARGE SCALE GENOMIC DNA]</scope>
    <source>
        <strain evidence="2">BT553</strain>
    </source>
</reference>
<organism evidence="1 2">
    <name type="scientific">Sphingomonas mollis</name>
    <dbReference type="NCBI Taxonomy" id="2795726"/>
    <lineage>
        <taxon>Bacteria</taxon>
        <taxon>Pseudomonadati</taxon>
        <taxon>Pseudomonadota</taxon>
        <taxon>Alphaproteobacteria</taxon>
        <taxon>Sphingomonadales</taxon>
        <taxon>Sphingomonadaceae</taxon>
        <taxon>Sphingomonas</taxon>
    </lineage>
</organism>
<name>A0ABS0XTY1_9SPHN</name>
<dbReference type="RefSeq" id="WP_199041000.1">
    <property type="nucleotide sequence ID" value="NZ_JAELXS010000013.1"/>
</dbReference>
<dbReference type="Proteomes" id="UP000640426">
    <property type="component" value="Unassembled WGS sequence"/>
</dbReference>
<protein>
    <submittedName>
        <fullName evidence="1">Uncharacterized protein</fullName>
    </submittedName>
</protein>
<gene>
    <name evidence="1" type="ORF">JAO74_16975</name>
</gene>
<evidence type="ECO:0000313" key="2">
    <source>
        <dbReference type="Proteomes" id="UP000640426"/>
    </source>
</evidence>
<accession>A0ABS0XTY1</accession>
<comment type="caution">
    <text evidence="1">The sequence shown here is derived from an EMBL/GenBank/DDBJ whole genome shotgun (WGS) entry which is preliminary data.</text>
</comment>
<proteinExistence type="predicted"/>
<dbReference type="EMBL" id="JAELXS010000013">
    <property type="protein sequence ID" value="MBJ6123482.1"/>
    <property type="molecule type" value="Genomic_DNA"/>
</dbReference>
<keyword evidence="2" id="KW-1185">Reference proteome</keyword>